<dbReference type="RefSeq" id="WP_072311654.1">
    <property type="nucleotide sequence ID" value="NZ_FPIW01000015.1"/>
</dbReference>
<comment type="caution">
    <text evidence="2">The sequence shown here is derived from an EMBL/GenBank/DDBJ whole genome shotgun (WGS) entry which is preliminary data.</text>
</comment>
<dbReference type="InterPro" id="IPR027613">
    <property type="entry name" value="O_ant_LIC13510"/>
</dbReference>
<protein>
    <submittedName>
        <fullName evidence="2">Surface carbohydrate biosynthesis protein, LIC13510 family</fullName>
    </submittedName>
</protein>
<evidence type="ECO:0000256" key="1">
    <source>
        <dbReference type="SAM" id="MobiDB-lite"/>
    </source>
</evidence>
<evidence type="ECO:0000313" key="3">
    <source>
        <dbReference type="Proteomes" id="UP000182680"/>
    </source>
</evidence>
<dbReference type="Proteomes" id="UP000182680">
    <property type="component" value="Unassembled WGS sequence"/>
</dbReference>
<reference evidence="3" key="1">
    <citation type="submission" date="2016-11" db="EMBL/GenBank/DDBJ databases">
        <authorList>
            <person name="Jaros S."/>
            <person name="Januszkiewicz K."/>
            <person name="Wedrychowicz H."/>
        </authorList>
    </citation>
    <scope>NUCLEOTIDE SEQUENCE [LARGE SCALE GENOMIC DNA]</scope>
    <source>
        <strain evidence="3">DSM 7057</strain>
    </source>
</reference>
<feature type="region of interest" description="Disordered" evidence="1">
    <location>
        <begin position="408"/>
        <end position="428"/>
    </location>
</feature>
<evidence type="ECO:0000313" key="2">
    <source>
        <dbReference type="EMBL" id="SFW40106.1"/>
    </source>
</evidence>
<proteinExistence type="predicted"/>
<organism evidence="2 3">
    <name type="scientific">Desulfovibrio desulfuricans</name>
    <dbReference type="NCBI Taxonomy" id="876"/>
    <lineage>
        <taxon>Bacteria</taxon>
        <taxon>Pseudomonadati</taxon>
        <taxon>Thermodesulfobacteriota</taxon>
        <taxon>Desulfovibrionia</taxon>
        <taxon>Desulfovibrionales</taxon>
        <taxon>Desulfovibrionaceae</taxon>
        <taxon>Desulfovibrio</taxon>
    </lineage>
</organism>
<dbReference type="AlphaFoldDB" id="A0AA94HS85"/>
<name>A0AA94HS85_DESDE</name>
<accession>A0AA94HS85</accession>
<gene>
    <name evidence="2" type="ORF">SAMN02910291_01150</name>
</gene>
<sequence>MKELILIAGPVAPDLGPCPVNPESFRGGAAQTVVQWEGWEAPEGHIPLATRLRKDLETIRAEHAAWAYDLGRLVVGGKEAQEYLKGGHGLSMWWCSLLYERHPKMTPGLYTVYKLRALERLMDEGGYTALRLCGGDAPLREVLADMCASSGRTFIEQHESGVSLKPAMSLARRLYNAAPAPLRALVRYAHWLWSVRRRLPAAPDAGRALPPVQGPDGPVQAATIATYFPNVDMKAAGEGRFRSRYWESLHDALDGAFKKEGAPWVRWLFIRFPAPQLSLEQCIALRDRFRQKNRDGASFHYLEEFLRHRDLWAALWRHLRLCVSSLWLERAVRPAFRFAGSHVNFWPYMVEYWAESFRGWRGLERCLQQRALDVYAQAAGPQRWTLFPLENCPWERMLAHAVRSAAPTPEPAAQEVAHGDTAAHNGHAAPGAVIGAQHSTVRPTDFRYFDDPRAFGPPCDEFQPDLVRGNGDSACRQWLQAGLPPEKLGTVEALRYLYLVEEKKPHEGGRSPGAEDAAAVPAGSKRLLAVTSFFRDETEAHLVLLARALHAGLLDGWQIVVKPHPYLPVEERLRALLGRRFDEVRVARGAIAEELASGVVVWSSNSTTVALEAALKGLPVISMLPVDDFDLCPLQDVAALPRTGNVEDVALALAGTAPLHLPPDYLDLDPALPRWKKLLGV</sequence>
<dbReference type="EMBL" id="FPIW01000015">
    <property type="protein sequence ID" value="SFW40106.1"/>
    <property type="molecule type" value="Genomic_DNA"/>
</dbReference>
<dbReference type="NCBIfam" id="TIGR04326">
    <property type="entry name" value="O_ant_LIC13510"/>
    <property type="match status" value="2"/>
</dbReference>